<gene>
    <name evidence="3" type="ORF">GGP41_010076</name>
</gene>
<dbReference type="InterPro" id="IPR002347">
    <property type="entry name" value="SDR_fam"/>
</dbReference>
<organism evidence="3 4">
    <name type="scientific">Cochliobolus sativus</name>
    <name type="common">Common root rot and spot blotch fungus</name>
    <name type="synonym">Bipolaris sorokiniana</name>
    <dbReference type="NCBI Taxonomy" id="45130"/>
    <lineage>
        <taxon>Eukaryota</taxon>
        <taxon>Fungi</taxon>
        <taxon>Dikarya</taxon>
        <taxon>Ascomycota</taxon>
        <taxon>Pezizomycotina</taxon>
        <taxon>Dothideomycetes</taxon>
        <taxon>Pleosporomycetidae</taxon>
        <taxon>Pleosporales</taxon>
        <taxon>Pleosporineae</taxon>
        <taxon>Pleosporaceae</taxon>
        <taxon>Bipolaris</taxon>
    </lineage>
</organism>
<dbReference type="InterPro" id="IPR036291">
    <property type="entry name" value="NAD(P)-bd_dom_sf"/>
</dbReference>
<evidence type="ECO:0000313" key="3">
    <source>
        <dbReference type="EMBL" id="KAF5848988.1"/>
    </source>
</evidence>
<dbReference type="PRINTS" id="PR00081">
    <property type="entry name" value="GDHRDH"/>
</dbReference>
<dbReference type="PANTHER" id="PTHR42760:SF37">
    <property type="entry name" value="CLAVALDEHYDE DEHYDROGENASE"/>
    <property type="match status" value="1"/>
</dbReference>
<dbReference type="Pfam" id="PF00106">
    <property type="entry name" value="adh_short"/>
    <property type="match status" value="1"/>
</dbReference>
<dbReference type="Gene3D" id="3.40.50.720">
    <property type="entry name" value="NAD(P)-binding Rossmann-like Domain"/>
    <property type="match status" value="1"/>
</dbReference>
<dbReference type="GO" id="GO:0016616">
    <property type="term" value="F:oxidoreductase activity, acting on the CH-OH group of donors, NAD or NADP as acceptor"/>
    <property type="evidence" value="ECO:0007669"/>
    <property type="project" value="TreeGrafter"/>
</dbReference>
<evidence type="ECO:0000313" key="4">
    <source>
        <dbReference type="Proteomes" id="UP000624244"/>
    </source>
</evidence>
<dbReference type="Proteomes" id="UP000624244">
    <property type="component" value="Unassembled WGS sequence"/>
</dbReference>
<comment type="caution">
    <text evidence="3">The sequence shown here is derived from an EMBL/GenBank/DDBJ whole genome shotgun (WGS) entry which is preliminary data.</text>
</comment>
<accession>A0A8H6DV26</accession>
<dbReference type="EMBL" id="WNKQ01000010">
    <property type="protein sequence ID" value="KAF5848988.1"/>
    <property type="molecule type" value="Genomic_DNA"/>
</dbReference>
<dbReference type="CDD" id="cd05233">
    <property type="entry name" value="SDR_c"/>
    <property type="match status" value="1"/>
</dbReference>
<keyword evidence="2" id="KW-0560">Oxidoreductase</keyword>
<protein>
    <submittedName>
        <fullName evidence="3">Uncharacterized protein</fullName>
    </submittedName>
</protein>
<dbReference type="AlphaFoldDB" id="A0A8H6DV26"/>
<reference evidence="3" key="1">
    <citation type="submission" date="2019-11" db="EMBL/GenBank/DDBJ databases">
        <title>Bipolaris sorokiniana Genome sequencing.</title>
        <authorList>
            <person name="Wang H."/>
        </authorList>
    </citation>
    <scope>NUCLEOTIDE SEQUENCE</scope>
</reference>
<comment type="similarity">
    <text evidence="1">Belongs to the short-chain dehydrogenases/reductases (SDR) family.</text>
</comment>
<evidence type="ECO:0000256" key="2">
    <source>
        <dbReference type="ARBA" id="ARBA00023002"/>
    </source>
</evidence>
<sequence>MAPNLSDLPKDYYVKAMQFTKRAHQDAYPAIDPSLPEHSLAGKVVIITGASRGIGATAMVPAFIKAGVKGMVLLASNAAKLSTVEASVKEANPAIETLTCAADISNSQAVEKAFESIKQRFGHADILINAAGVLTGDGPKLHETNVDEWWKNFEVNAKGTYLLTRSFLSLLPTPSSSTPATILNLSSWQSFFTVPAVGGYLMSKFAVDALAVYVAAEYPSVTAISMHPGLVATDMLREPFGSLFNNDSAELVGGTAVWVCQEKARWLSGRFVSVNWDVEDLLERKGEVLEGDLLRLGVRGEFGM</sequence>
<proteinExistence type="inferred from homology"/>
<evidence type="ECO:0000256" key="1">
    <source>
        <dbReference type="ARBA" id="ARBA00006484"/>
    </source>
</evidence>
<dbReference type="PANTHER" id="PTHR42760">
    <property type="entry name" value="SHORT-CHAIN DEHYDROGENASES/REDUCTASES FAMILY MEMBER"/>
    <property type="match status" value="1"/>
</dbReference>
<name>A0A8H6DV26_COCSA</name>
<dbReference type="SUPFAM" id="SSF51735">
    <property type="entry name" value="NAD(P)-binding Rossmann-fold domains"/>
    <property type="match status" value="1"/>
</dbReference>